<proteinExistence type="predicted"/>
<keyword evidence="1" id="KW-0732">Signal</keyword>
<sequence length="189" mass="21034">MKKLALLLLLGTLSPVVFAQDDDESEGLFGLGLPLYVAVDYVIDAKLSVSDSNVFPEEDFDTNFYVAHVGTRYKAIGFELQYGIGEDDNDADYVETDQYYGAFVVPTGTVRDMVEIAFPIGYTRMTLKQGDLEDDFEGGAYGINLQLPLKLVSDSLPDLRIVVGAMVYQQNANSRIYGWHAGLRYDFKI</sequence>
<dbReference type="Proteomes" id="UP001254608">
    <property type="component" value="Unassembled WGS sequence"/>
</dbReference>
<name>A0ABU2WHK6_9GAMM</name>
<feature type="chain" id="PRO_5047179542" description="Outer membrane protein beta-barrel domain-containing protein" evidence="1">
    <location>
        <begin position="20"/>
        <end position="189"/>
    </location>
</feature>
<evidence type="ECO:0000313" key="3">
    <source>
        <dbReference type="Proteomes" id="UP001254608"/>
    </source>
</evidence>
<comment type="caution">
    <text evidence="2">The sequence shown here is derived from an EMBL/GenBank/DDBJ whole genome shotgun (WGS) entry which is preliminary data.</text>
</comment>
<dbReference type="EMBL" id="JAVRIC010000009">
    <property type="protein sequence ID" value="MDT0497355.1"/>
    <property type="molecule type" value="Genomic_DNA"/>
</dbReference>
<evidence type="ECO:0000256" key="1">
    <source>
        <dbReference type="SAM" id="SignalP"/>
    </source>
</evidence>
<gene>
    <name evidence="2" type="ORF">RM530_08250</name>
</gene>
<keyword evidence="3" id="KW-1185">Reference proteome</keyword>
<reference evidence="2 3" key="1">
    <citation type="submission" date="2023-09" db="EMBL/GenBank/DDBJ databases">
        <authorList>
            <person name="Rey-Velasco X."/>
        </authorList>
    </citation>
    <scope>NUCLEOTIDE SEQUENCE [LARGE SCALE GENOMIC DNA]</scope>
    <source>
        <strain evidence="2 3">W345</strain>
    </source>
</reference>
<dbReference type="RefSeq" id="WP_311364749.1">
    <property type="nucleotide sequence ID" value="NZ_JAVRIC010000009.1"/>
</dbReference>
<feature type="signal peptide" evidence="1">
    <location>
        <begin position="1"/>
        <end position="19"/>
    </location>
</feature>
<organism evidence="2 3">
    <name type="scientific">Banduia mediterranea</name>
    <dbReference type="NCBI Taxonomy" id="3075609"/>
    <lineage>
        <taxon>Bacteria</taxon>
        <taxon>Pseudomonadati</taxon>
        <taxon>Pseudomonadota</taxon>
        <taxon>Gammaproteobacteria</taxon>
        <taxon>Nevskiales</taxon>
        <taxon>Algiphilaceae</taxon>
        <taxon>Banduia</taxon>
    </lineage>
</organism>
<evidence type="ECO:0000313" key="2">
    <source>
        <dbReference type="EMBL" id="MDT0497355.1"/>
    </source>
</evidence>
<accession>A0ABU2WHK6</accession>
<protein>
    <recommendedName>
        <fullName evidence="4">Outer membrane protein beta-barrel domain-containing protein</fullName>
    </recommendedName>
</protein>
<evidence type="ECO:0008006" key="4">
    <source>
        <dbReference type="Google" id="ProtNLM"/>
    </source>
</evidence>